<reference evidence="4 5" key="1">
    <citation type="journal article" date="2014" name="Genome Announc.">
        <title>Draft Genome Sequence of Propane- and Butane-Oxidizing Actinobacterium Rhodococcus ruber IEGM 231.</title>
        <authorList>
            <person name="Ivshina I.B."/>
            <person name="Kuyukina M.S."/>
            <person name="Krivoruchko A.V."/>
            <person name="Barbe V."/>
            <person name="Fischer C."/>
        </authorList>
    </citation>
    <scope>NUCLEOTIDE SEQUENCE [LARGE SCALE GENOMIC DNA]</scope>
</reference>
<dbReference type="AlphaFoldDB" id="A0A098BFG0"/>
<dbReference type="SMART" id="SM00943">
    <property type="entry name" value="Prim-Pol"/>
    <property type="match status" value="1"/>
</dbReference>
<evidence type="ECO:0000259" key="2">
    <source>
        <dbReference type="SMART" id="SM00942"/>
    </source>
</evidence>
<evidence type="ECO:0000259" key="3">
    <source>
        <dbReference type="SMART" id="SM00943"/>
    </source>
</evidence>
<dbReference type="CDD" id="cd04859">
    <property type="entry name" value="Prim_Pol"/>
    <property type="match status" value="1"/>
</dbReference>
<dbReference type="InterPro" id="IPR013610">
    <property type="entry name" value="ArdC_N"/>
</dbReference>
<dbReference type="InterPro" id="IPR014820">
    <property type="entry name" value="PriCT_1"/>
</dbReference>
<feature type="region of interest" description="Disordered" evidence="1">
    <location>
        <begin position="565"/>
        <end position="589"/>
    </location>
</feature>
<dbReference type="Pfam" id="PF06114">
    <property type="entry name" value="Peptidase_M78"/>
    <property type="match status" value="1"/>
</dbReference>
<dbReference type="Gene3D" id="1.10.10.2910">
    <property type="match status" value="1"/>
</dbReference>
<evidence type="ECO:0000313" key="4">
    <source>
        <dbReference type="EMBL" id="CDZ87478.1"/>
    </source>
</evidence>
<feature type="domain" description="DNA primase/polymerase bifunctional N-terminal" evidence="3">
    <location>
        <begin position="309"/>
        <end position="485"/>
    </location>
</feature>
<dbReference type="SMART" id="SM00942">
    <property type="entry name" value="PriCT_1"/>
    <property type="match status" value="1"/>
</dbReference>
<dbReference type="EMBL" id="CCSD01000039">
    <property type="protein sequence ID" value="CDZ87478.1"/>
    <property type="molecule type" value="Genomic_DNA"/>
</dbReference>
<dbReference type="Pfam" id="PF08401">
    <property type="entry name" value="ArdcN"/>
    <property type="match status" value="1"/>
</dbReference>
<dbReference type="Pfam" id="PF09250">
    <property type="entry name" value="Prim-Pol"/>
    <property type="match status" value="1"/>
</dbReference>
<protein>
    <recommendedName>
        <fullName evidence="6">DNA primase/polymerase bifunctional N-terminal domain-containing protein</fullName>
    </recommendedName>
</protein>
<dbReference type="OrthoDB" id="7605626at2"/>
<dbReference type="GO" id="GO:0003697">
    <property type="term" value="F:single-stranded DNA binding"/>
    <property type="evidence" value="ECO:0007669"/>
    <property type="project" value="InterPro"/>
</dbReference>
<proteinExistence type="predicted"/>
<evidence type="ECO:0008006" key="6">
    <source>
        <dbReference type="Google" id="ProtNLM"/>
    </source>
</evidence>
<feature type="domain" description="Primase C-terminal 1" evidence="2">
    <location>
        <begin position="500"/>
        <end position="563"/>
    </location>
</feature>
<dbReference type="RefSeq" id="WP_080688551.1">
    <property type="nucleotide sequence ID" value="NZ_JAJNCM010000031.1"/>
</dbReference>
<sequence length="589" mass="63111">MATDEEVRAARDAKLDELHARLADAVEFLVSGDDWRHALEFAARFRSRSFGNTLLIFAQHLDAYEKGRVPDPEPSYVAGYKQWQSLGRQVAKGQPGYMIFAPVTGRFASSTPQDAESWRRLGRFEKPKSGEAVRSRMIAAKPAYVWDASQTTGDPIPERPVPRLLEGEAPVRLWEGLAALIEADGYRVLRVEHEDMIRGANGLTDFQARTVAVRTNMDPAAQVKTLAHELAHVRLHGPDNPDWAKHRGIGEVEAESVALMIGAAHGMDTSSYSVSYVSGWAGTVKDKEPVMGAAEVFASVAGLPLPQAAARFAAAGVPVFPCVPGGKRPRVEHGFHEATTDARQVAAWWRRWPAANIGVPTGPVSGVEVVDVDRKASGTGFGAFARAREAGLVGGWLAVVRTPSGGAHVYFPSDPDRPQASWQAAKAHIDFRGEGGYVIVPPSVVATGDLRAGYVLAGGVDQSIRAVDAKTLRDFLDPRPAPQVMWARGVTRDGDAERLAAWVALRGEGERNRGLFWAACRLAEAGVDPAVTLDALGPAAEHAGLPLREVVVTIRSAYRAAVAAPSTGGAGGQAEAPRRGPRVESQVLS</sequence>
<dbReference type="Proteomes" id="UP000042997">
    <property type="component" value="Unassembled WGS sequence"/>
</dbReference>
<organism evidence="4 5">
    <name type="scientific">Rhodococcus ruber</name>
    <dbReference type="NCBI Taxonomy" id="1830"/>
    <lineage>
        <taxon>Bacteria</taxon>
        <taxon>Bacillati</taxon>
        <taxon>Actinomycetota</taxon>
        <taxon>Actinomycetes</taxon>
        <taxon>Mycobacteriales</taxon>
        <taxon>Nocardiaceae</taxon>
        <taxon>Rhodococcus</taxon>
    </lineage>
</organism>
<name>A0A098BFG0_9NOCA</name>
<dbReference type="InterPro" id="IPR015330">
    <property type="entry name" value="DNA_primase/pol_bifunc_N"/>
</dbReference>
<evidence type="ECO:0000313" key="5">
    <source>
        <dbReference type="Proteomes" id="UP000042997"/>
    </source>
</evidence>
<dbReference type="SUPFAM" id="SSF56747">
    <property type="entry name" value="Prim-pol domain"/>
    <property type="match status" value="1"/>
</dbReference>
<accession>A0A098BFG0</accession>
<dbReference type="InterPro" id="IPR010359">
    <property type="entry name" value="IrrE_HExxH"/>
</dbReference>
<evidence type="ECO:0000256" key="1">
    <source>
        <dbReference type="SAM" id="MobiDB-lite"/>
    </source>
</evidence>
<gene>
    <name evidence="4" type="ORF">RHRU231_30006</name>
</gene>